<dbReference type="Pfam" id="PF13540">
    <property type="entry name" value="RCC1_2"/>
    <property type="match status" value="1"/>
</dbReference>
<dbReference type="OrthoDB" id="6418212at2759"/>
<dbReference type="PANTHER" id="PTHR45982">
    <property type="entry name" value="REGULATOR OF CHROMOSOME CONDENSATION"/>
    <property type="match status" value="1"/>
</dbReference>
<organism evidence="2">
    <name type="scientific">Oppiella nova</name>
    <dbReference type="NCBI Taxonomy" id="334625"/>
    <lineage>
        <taxon>Eukaryota</taxon>
        <taxon>Metazoa</taxon>
        <taxon>Ecdysozoa</taxon>
        <taxon>Arthropoda</taxon>
        <taxon>Chelicerata</taxon>
        <taxon>Arachnida</taxon>
        <taxon>Acari</taxon>
        <taxon>Acariformes</taxon>
        <taxon>Sarcoptiformes</taxon>
        <taxon>Oribatida</taxon>
        <taxon>Brachypylina</taxon>
        <taxon>Oppioidea</taxon>
        <taxon>Oppiidae</taxon>
        <taxon>Oppiella</taxon>
    </lineage>
</organism>
<dbReference type="EMBL" id="OC924178">
    <property type="protein sequence ID" value="CAD7655352.1"/>
    <property type="molecule type" value="Genomic_DNA"/>
</dbReference>
<dbReference type="Gene3D" id="2.130.10.30">
    <property type="entry name" value="Regulator of chromosome condensation 1/beta-lactamase-inhibitor protein II"/>
    <property type="match status" value="1"/>
</dbReference>
<protein>
    <submittedName>
        <fullName evidence="2">Uncharacterized protein</fullName>
    </submittedName>
</protein>
<dbReference type="InterPro" id="IPR000408">
    <property type="entry name" value="Reg_chr_condens"/>
</dbReference>
<dbReference type="PROSITE" id="PS50012">
    <property type="entry name" value="RCC1_3"/>
    <property type="match status" value="2"/>
</dbReference>
<sequence length="153" mass="17067">MYGLRSNSEGQLGGKDFVLAVNTDNNVIFSFGGNIEGQFGRHVDMDVNVYHKPDTILYFQTNNLSISQISCGYYHTIVLTSNGQVFGWGSNKQGQVGCGNKSFQLDSTPVEFVTEYQISKIECNEYTSLAITCEGQVLIWRMVDNKNSISIRN</sequence>
<dbReference type="SUPFAM" id="SSF50985">
    <property type="entry name" value="RCC1/BLIP-II"/>
    <property type="match status" value="1"/>
</dbReference>
<reference evidence="2" key="1">
    <citation type="submission" date="2020-11" db="EMBL/GenBank/DDBJ databases">
        <authorList>
            <person name="Tran Van P."/>
        </authorList>
    </citation>
    <scope>NUCLEOTIDE SEQUENCE</scope>
</reference>
<evidence type="ECO:0000313" key="2">
    <source>
        <dbReference type="EMBL" id="CAD7655352.1"/>
    </source>
</evidence>
<feature type="repeat" description="RCC1" evidence="1">
    <location>
        <begin position="26"/>
        <end position="82"/>
    </location>
</feature>
<dbReference type="EMBL" id="CAJPVJ010009353">
    <property type="protein sequence ID" value="CAG2172539.1"/>
    <property type="molecule type" value="Genomic_DNA"/>
</dbReference>
<dbReference type="PROSITE" id="PS00626">
    <property type="entry name" value="RCC1_2"/>
    <property type="match status" value="1"/>
</dbReference>
<dbReference type="Proteomes" id="UP000728032">
    <property type="component" value="Unassembled WGS sequence"/>
</dbReference>
<dbReference type="InterPro" id="IPR009091">
    <property type="entry name" value="RCC1/BLIP-II"/>
</dbReference>
<dbReference type="PANTHER" id="PTHR45982:SF1">
    <property type="entry name" value="REGULATOR OF CHROMOSOME CONDENSATION"/>
    <property type="match status" value="1"/>
</dbReference>
<feature type="repeat" description="RCC1" evidence="1">
    <location>
        <begin position="83"/>
        <end position="134"/>
    </location>
</feature>
<proteinExistence type="predicted"/>
<keyword evidence="3" id="KW-1185">Reference proteome</keyword>
<dbReference type="AlphaFoldDB" id="A0A7R9MAJ3"/>
<dbReference type="InterPro" id="IPR051553">
    <property type="entry name" value="Ran_GTPase-activating"/>
</dbReference>
<accession>A0A7R9MAJ3</accession>
<evidence type="ECO:0000256" key="1">
    <source>
        <dbReference type="PROSITE-ProRule" id="PRU00235"/>
    </source>
</evidence>
<evidence type="ECO:0000313" key="3">
    <source>
        <dbReference type="Proteomes" id="UP000728032"/>
    </source>
</evidence>
<name>A0A7R9MAJ3_9ACAR</name>
<feature type="non-terminal residue" evidence="2">
    <location>
        <position position="1"/>
    </location>
</feature>
<gene>
    <name evidence="2" type="ORF">ONB1V03_LOCUS11995</name>
</gene>